<dbReference type="InterPro" id="IPR004155">
    <property type="entry name" value="PBS_lyase_HEAT"/>
</dbReference>
<evidence type="ECO:0000313" key="2">
    <source>
        <dbReference type="EMBL" id="HDR46701.1"/>
    </source>
</evidence>
<reference evidence="2" key="1">
    <citation type="journal article" date="2020" name="mSystems">
        <title>Genome- and Community-Level Interaction Insights into Carbon Utilization and Element Cycling Functions of Hydrothermarchaeota in Hydrothermal Sediment.</title>
        <authorList>
            <person name="Zhou Z."/>
            <person name="Liu Y."/>
            <person name="Xu W."/>
            <person name="Pan J."/>
            <person name="Luo Z.H."/>
            <person name="Li M."/>
        </authorList>
    </citation>
    <scope>NUCLEOTIDE SEQUENCE [LARGE SCALE GENOMIC DNA]</scope>
    <source>
        <strain evidence="2">SpSt-1220</strain>
    </source>
</reference>
<dbReference type="Pfam" id="PF13646">
    <property type="entry name" value="HEAT_2"/>
    <property type="match status" value="1"/>
</dbReference>
<sequence length="195" mass="21305">MLEQRRHVLTEALSDPDVGVRKAASEALEALEPALHINMLLQGLKSPKRAERIRCLYALETVRSPRVLPSWLNCLTDADADVRATAVQVIGARGESRALPELAKRLRDEVAAVRMYAAEALGRFRDARLVPHLASVLRDEDSGVVTAAVCSLGKIGSAAAEKYLLAILRDRRPAVRAEAARALALLEWEDSPVKV</sequence>
<accession>A0A831PJR6</accession>
<comment type="caution">
    <text evidence="2">The sequence shown here is derived from an EMBL/GenBank/DDBJ whole genome shotgun (WGS) entry which is preliminary data.</text>
</comment>
<name>A0A831PJR6_9BACT</name>
<dbReference type="Gene3D" id="1.25.10.10">
    <property type="entry name" value="Leucine-rich Repeat Variant"/>
    <property type="match status" value="3"/>
</dbReference>
<dbReference type="GO" id="GO:0016491">
    <property type="term" value="F:oxidoreductase activity"/>
    <property type="evidence" value="ECO:0007669"/>
    <property type="project" value="TreeGrafter"/>
</dbReference>
<dbReference type="PANTHER" id="PTHR12697">
    <property type="entry name" value="PBS LYASE HEAT-LIKE PROTEIN"/>
    <property type="match status" value="1"/>
</dbReference>
<dbReference type="SUPFAM" id="SSF48371">
    <property type="entry name" value="ARM repeat"/>
    <property type="match status" value="1"/>
</dbReference>
<dbReference type="InterPro" id="IPR016024">
    <property type="entry name" value="ARM-type_fold"/>
</dbReference>
<dbReference type="AlphaFoldDB" id="A0A831PJR6"/>
<gene>
    <name evidence="2" type="ORF">ENN94_03265</name>
</gene>
<evidence type="ECO:0000256" key="1">
    <source>
        <dbReference type="ARBA" id="ARBA00022737"/>
    </source>
</evidence>
<dbReference type="Pfam" id="PF02985">
    <property type="entry name" value="HEAT"/>
    <property type="match status" value="1"/>
</dbReference>
<dbReference type="SMART" id="SM00567">
    <property type="entry name" value="EZ_HEAT"/>
    <property type="match status" value="5"/>
</dbReference>
<dbReference type="EMBL" id="DSDO01000225">
    <property type="protein sequence ID" value="HDR46701.1"/>
    <property type="molecule type" value="Genomic_DNA"/>
</dbReference>
<dbReference type="Proteomes" id="UP000886162">
    <property type="component" value="Unassembled WGS sequence"/>
</dbReference>
<keyword evidence="1" id="KW-0677">Repeat</keyword>
<dbReference type="InterPro" id="IPR011989">
    <property type="entry name" value="ARM-like"/>
</dbReference>
<proteinExistence type="predicted"/>
<dbReference type="PANTHER" id="PTHR12697:SF5">
    <property type="entry name" value="DEOXYHYPUSINE HYDROXYLASE"/>
    <property type="match status" value="1"/>
</dbReference>
<protein>
    <submittedName>
        <fullName evidence="2">HEAT repeat domain-containing protein</fullName>
    </submittedName>
</protein>
<dbReference type="InterPro" id="IPR000357">
    <property type="entry name" value="HEAT"/>
</dbReference>
<organism evidence="2">
    <name type="scientific">Geoalkalibacter subterraneus</name>
    <dbReference type="NCBI Taxonomy" id="483547"/>
    <lineage>
        <taxon>Bacteria</taxon>
        <taxon>Pseudomonadati</taxon>
        <taxon>Thermodesulfobacteriota</taxon>
        <taxon>Desulfuromonadia</taxon>
        <taxon>Desulfuromonadales</taxon>
        <taxon>Geoalkalibacteraceae</taxon>
        <taxon>Geoalkalibacter</taxon>
    </lineage>
</organism>